<dbReference type="Gene3D" id="3.10.180.10">
    <property type="entry name" value="2,3-Dihydroxybiphenyl 1,2-Dioxygenase, domain 1"/>
    <property type="match status" value="1"/>
</dbReference>
<dbReference type="eggNOG" id="COG0346">
    <property type="taxonomic scope" value="Bacteria"/>
</dbReference>
<dbReference type="STRING" id="450851.PHZ_c2643"/>
<organism evidence="2 3">
    <name type="scientific">Phenylobacterium zucineum (strain HLK1)</name>
    <dbReference type="NCBI Taxonomy" id="450851"/>
    <lineage>
        <taxon>Bacteria</taxon>
        <taxon>Pseudomonadati</taxon>
        <taxon>Pseudomonadota</taxon>
        <taxon>Alphaproteobacteria</taxon>
        <taxon>Caulobacterales</taxon>
        <taxon>Caulobacteraceae</taxon>
        <taxon>Phenylobacterium</taxon>
    </lineage>
</organism>
<dbReference type="InterPro" id="IPR029068">
    <property type="entry name" value="Glyas_Bleomycin-R_OHBP_Dase"/>
</dbReference>
<proteinExistence type="predicted"/>
<dbReference type="PANTHER" id="PTHR35006:SF2">
    <property type="entry name" value="GLYOXALASE FAMILY PROTEIN (AFU_ORTHOLOGUE AFUA_5G14830)"/>
    <property type="match status" value="1"/>
</dbReference>
<dbReference type="RefSeq" id="WP_012523190.1">
    <property type="nucleotide sequence ID" value="NC_011144.1"/>
</dbReference>
<reference evidence="2 3" key="1">
    <citation type="journal article" date="2008" name="BMC Genomics">
        <title>Complete genome of Phenylobacterium zucineum - a novel facultative intracellular bacterium isolated from human erythroleukemia cell line K562.</title>
        <authorList>
            <person name="Luo Y."/>
            <person name="Xu X."/>
            <person name="Ding Z."/>
            <person name="Liu Z."/>
            <person name="Zhang B."/>
            <person name="Yan Z."/>
            <person name="Sun J."/>
            <person name="Hu S."/>
            <person name="Hu X."/>
        </authorList>
    </citation>
    <scope>NUCLEOTIDE SEQUENCE [LARGE SCALE GENOMIC DNA]</scope>
    <source>
        <strain evidence="2 3">HLK1</strain>
    </source>
</reference>
<keyword evidence="2" id="KW-0456">Lyase</keyword>
<protein>
    <submittedName>
        <fullName evidence="2">Lactoylglutathione lyase</fullName>
    </submittedName>
</protein>
<dbReference type="InterPro" id="IPR037523">
    <property type="entry name" value="VOC_core"/>
</dbReference>
<dbReference type="AlphaFoldDB" id="B4RHA4"/>
<keyword evidence="3" id="KW-1185">Reference proteome</keyword>
<dbReference type="PANTHER" id="PTHR35006">
    <property type="entry name" value="GLYOXALASE FAMILY PROTEIN (AFU_ORTHOLOGUE AFUA_5G14830)"/>
    <property type="match status" value="1"/>
</dbReference>
<feature type="domain" description="VOC" evidence="1">
    <location>
        <begin position="1"/>
        <end position="122"/>
    </location>
</feature>
<name>B4RHA4_PHEZH</name>
<dbReference type="SUPFAM" id="SSF54593">
    <property type="entry name" value="Glyoxalase/Bleomycin resistance protein/Dihydroxybiphenyl dioxygenase"/>
    <property type="match status" value="1"/>
</dbReference>
<dbReference type="EMBL" id="CP000747">
    <property type="protein sequence ID" value="ACG79052.1"/>
    <property type="molecule type" value="Genomic_DNA"/>
</dbReference>
<gene>
    <name evidence="2" type="ordered locus">PHZ_c2643</name>
</gene>
<dbReference type="Proteomes" id="UP000001868">
    <property type="component" value="Chromosome"/>
</dbReference>
<accession>B4RHA4</accession>
<evidence type="ECO:0000313" key="2">
    <source>
        <dbReference type="EMBL" id="ACG79052.1"/>
    </source>
</evidence>
<evidence type="ECO:0000313" key="3">
    <source>
        <dbReference type="Proteomes" id="UP000001868"/>
    </source>
</evidence>
<dbReference type="InterPro" id="IPR004360">
    <property type="entry name" value="Glyas_Fos-R_dOase_dom"/>
</dbReference>
<dbReference type="PROSITE" id="PS51819">
    <property type="entry name" value="VOC"/>
    <property type="match status" value="1"/>
</dbReference>
<dbReference type="OrthoDB" id="9807407at2"/>
<dbReference type="HOGENOM" id="CLU_046006_6_1_5"/>
<dbReference type="KEGG" id="pzu:PHZ_c2643"/>
<dbReference type="Pfam" id="PF00903">
    <property type="entry name" value="Glyoxalase"/>
    <property type="match status" value="1"/>
</dbReference>
<sequence>MFDHLSLGVRDLAAARRFYDAFLGPLGVAASLENEKELAYGPGGIGGHLYLYPVAGAQVAGLGTHVAFSAGDRAEVNAAYDAAVAAGATPVRPAGPHPDIAPDYYGCVPLDPDGNKLEIVAVTMH</sequence>
<evidence type="ECO:0000259" key="1">
    <source>
        <dbReference type="PROSITE" id="PS51819"/>
    </source>
</evidence>
<dbReference type="GO" id="GO:0016829">
    <property type="term" value="F:lyase activity"/>
    <property type="evidence" value="ECO:0007669"/>
    <property type="project" value="UniProtKB-KW"/>
</dbReference>